<sequence length="132" mass="14509">MFEPAGLDRKCWSTAVPILTIFRNAFERAGLGSFNPHSFSKPLARLGEQRCRTPEDGRAWSQNLGHEQALTIGCVGLLERGGKPSRRTWACQDEPRLRMVAISRFPFSCDGFDSGAVSTAWPSGAKSKPLKA</sequence>
<proteinExistence type="predicted"/>
<organism evidence="1 2">
    <name type="scientific">Ancylobacter polymorphus</name>
    <dbReference type="NCBI Taxonomy" id="223390"/>
    <lineage>
        <taxon>Bacteria</taxon>
        <taxon>Pseudomonadati</taxon>
        <taxon>Pseudomonadota</taxon>
        <taxon>Alphaproteobacteria</taxon>
        <taxon>Hyphomicrobiales</taxon>
        <taxon>Xanthobacteraceae</taxon>
        <taxon>Ancylobacter</taxon>
    </lineage>
</organism>
<dbReference type="KEGG" id="apol:K9D25_01865"/>
<dbReference type="AlphaFoldDB" id="A0A9E7D449"/>
<evidence type="ECO:0000313" key="2">
    <source>
        <dbReference type="Proteomes" id="UP000831684"/>
    </source>
</evidence>
<dbReference type="RefSeq" id="WP_244378704.1">
    <property type="nucleotide sequence ID" value="NZ_CP083239.1"/>
</dbReference>
<gene>
    <name evidence="1" type="ORF">K9D25_01865</name>
</gene>
<evidence type="ECO:0000313" key="1">
    <source>
        <dbReference type="EMBL" id="UOK71497.1"/>
    </source>
</evidence>
<accession>A0A9E7D449</accession>
<reference evidence="1" key="1">
    <citation type="submission" date="2021-09" db="EMBL/GenBank/DDBJ databases">
        <title>Network and meta-omics reveal the key degrader and cooperation patterns in an efficient 1,4-dioxane-degrading microbial community.</title>
        <authorList>
            <person name="Dai C."/>
        </authorList>
    </citation>
    <scope>NUCLEOTIDE SEQUENCE</scope>
    <source>
        <strain evidence="1">ZM13</strain>
    </source>
</reference>
<protein>
    <submittedName>
        <fullName evidence="1">Uncharacterized protein</fullName>
    </submittedName>
</protein>
<name>A0A9E7D449_9HYPH</name>
<dbReference type="Proteomes" id="UP000831684">
    <property type="component" value="Chromosome"/>
</dbReference>
<dbReference type="EMBL" id="CP083239">
    <property type="protein sequence ID" value="UOK71497.1"/>
    <property type="molecule type" value="Genomic_DNA"/>
</dbReference>